<dbReference type="AlphaFoldDB" id="A0A024TT91"/>
<evidence type="ECO:0000313" key="2">
    <source>
        <dbReference type="EMBL" id="ETV97234.1"/>
    </source>
</evidence>
<organism evidence="2">
    <name type="scientific">Aphanomyces invadans</name>
    <dbReference type="NCBI Taxonomy" id="157072"/>
    <lineage>
        <taxon>Eukaryota</taxon>
        <taxon>Sar</taxon>
        <taxon>Stramenopiles</taxon>
        <taxon>Oomycota</taxon>
        <taxon>Saprolegniomycetes</taxon>
        <taxon>Saprolegniales</taxon>
        <taxon>Verrucalvaceae</taxon>
        <taxon>Aphanomyces</taxon>
    </lineage>
</organism>
<gene>
    <name evidence="2" type="ORF">H310_09613</name>
</gene>
<feature type="chain" id="PRO_5001534611" description="Secreted protein" evidence="1">
    <location>
        <begin position="18"/>
        <end position="112"/>
    </location>
</feature>
<protein>
    <recommendedName>
        <fullName evidence="3">Secreted protein</fullName>
    </recommendedName>
</protein>
<evidence type="ECO:0008006" key="3">
    <source>
        <dbReference type="Google" id="ProtNLM"/>
    </source>
</evidence>
<feature type="signal peptide" evidence="1">
    <location>
        <begin position="1"/>
        <end position="17"/>
    </location>
</feature>
<name>A0A024TT91_9STRA</name>
<accession>A0A024TT91</accession>
<dbReference type="GeneID" id="20086663"/>
<proteinExistence type="predicted"/>
<dbReference type="RefSeq" id="XP_008873942.1">
    <property type="nucleotide sequence ID" value="XM_008875720.1"/>
</dbReference>
<reference evidence="2" key="1">
    <citation type="submission" date="2013-12" db="EMBL/GenBank/DDBJ databases">
        <title>The Genome Sequence of Aphanomyces invadans NJM9701.</title>
        <authorList>
            <consortium name="The Broad Institute Genomics Platform"/>
            <person name="Russ C."/>
            <person name="Tyler B."/>
            <person name="van West P."/>
            <person name="Dieguez-Uribeondo J."/>
            <person name="Young S.K."/>
            <person name="Zeng Q."/>
            <person name="Gargeya S."/>
            <person name="Fitzgerald M."/>
            <person name="Abouelleil A."/>
            <person name="Alvarado L."/>
            <person name="Chapman S.B."/>
            <person name="Gainer-Dewar J."/>
            <person name="Goldberg J."/>
            <person name="Griggs A."/>
            <person name="Gujja S."/>
            <person name="Hansen M."/>
            <person name="Howarth C."/>
            <person name="Imamovic A."/>
            <person name="Ireland A."/>
            <person name="Larimer J."/>
            <person name="McCowan C."/>
            <person name="Murphy C."/>
            <person name="Pearson M."/>
            <person name="Poon T.W."/>
            <person name="Priest M."/>
            <person name="Roberts A."/>
            <person name="Saif S."/>
            <person name="Shea T."/>
            <person name="Sykes S."/>
            <person name="Wortman J."/>
            <person name="Nusbaum C."/>
            <person name="Birren B."/>
        </authorList>
    </citation>
    <scope>NUCLEOTIDE SEQUENCE [LARGE SCALE GENOMIC DNA]</scope>
    <source>
        <strain evidence="2">NJM9701</strain>
    </source>
</reference>
<dbReference type="VEuPathDB" id="FungiDB:H310_09613"/>
<dbReference type="EMBL" id="KI913973">
    <property type="protein sequence ID" value="ETV97234.1"/>
    <property type="molecule type" value="Genomic_DNA"/>
</dbReference>
<sequence>MLLHSVLSLLAWIGALAVSCIEVQPCQSFKHDQLAHERQQLYVLHAMPLAPSSAHTSGTLCAPAPRETCRTAQDLHLPRRRCWPTLPTVDKFSIFRTFGMLRLTVSPIFGKS</sequence>
<evidence type="ECO:0000256" key="1">
    <source>
        <dbReference type="SAM" id="SignalP"/>
    </source>
</evidence>
<keyword evidence="1" id="KW-0732">Signal</keyword>